<evidence type="ECO:0000313" key="3">
    <source>
        <dbReference type="Proteomes" id="UP001501455"/>
    </source>
</evidence>
<accession>A0ABP6UAN2</accession>
<name>A0ABP6UAN2_9ACTN</name>
<evidence type="ECO:0000313" key="2">
    <source>
        <dbReference type="EMBL" id="GAA3503276.1"/>
    </source>
</evidence>
<gene>
    <name evidence="2" type="ORF">GCM10019016_103860</name>
</gene>
<sequence length="120" mass="13175">MPAMPAAAARPVSPTAAERHRLKKAARGHKTAHRLRVRAQIVLHAARGLPNTRIAERVDVHVDTVRTWRSRFAELGLPGPADRKRGVAPFLSPATVRRRLARDALGLGLSRCCASRILIK</sequence>
<evidence type="ECO:0008006" key="4">
    <source>
        <dbReference type="Google" id="ProtNLM"/>
    </source>
</evidence>
<reference evidence="3" key="1">
    <citation type="journal article" date="2019" name="Int. J. Syst. Evol. Microbiol.">
        <title>The Global Catalogue of Microorganisms (GCM) 10K type strain sequencing project: providing services to taxonomists for standard genome sequencing and annotation.</title>
        <authorList>
            <consortium name="The Broad Institute Genomics Platform"/>
            <consortium name="The Broad Institute Genome Sequencing Center for Infectious Disease"/>
            <person name="Wu L."/>
            <person name="Ma J."/>
        </authorList>
    </citation>
    <scope>NUCLEOTIDE SEQUENCE [LARGE SCALE GENOMIC DNA]</scope>
    <source>
        <strain evidence="3">JCM 4816</strain>
    </source>
</reference>
<dbReference type="SUPFAM" id="SSF46689">
    <property type="entry name" value="Homeodomain-like"/>
    <property type="match status" value="1"/>
</dbReference>
<feature type="compositionally biased region" description="Basic residues" evidence="1">
    <location>
        <begin position="20"/>
        <end position="30"/>
    </location>
</feature>
<proteinExistence type="predicted"/>
<comment type="caution">
    <text evidence="2">The sequence shown here is derived from an EMBL/GenBank/DDBJ whole genome shotgun (WGS) entry which is preliminary data.</text>
</comment>
<evidence type="ECO:0000256" key="1">
    <source>
        <dbReference type="SAM" id="MobiDB-lite"/>
    </source>
</evidence>
<keyword evidence="3" id="KW-1185">Reference proteome</keyword>
<organism evidence="2 3">
    <name type="scientific">Streptomyces prasinosporus</name>
    <dbReference type="NCBI Taxonomy" id="68256"/>
    <lineage>
        <taxon>Bacteria</taxon>
        <taxon>Bacillati</taxon>
        <taxon>Actinomycetota</taxon>
        <taxon>Actinomycetes</taxon>
        <taxon>Kitasatosporales</taxon>
        <taxon>Streptomycetaceae</taxon>
        <taxon>Streptomyces</taxon>
        <taxon>Streptomyces albogriseolus group</taxon>
    </lineage>
</organism>
<dbReference type="InterPro" id="IPR009057">
    <property type="entry name" value="Homeodomain-like_sf"/>
</dbReference>
<feature type="region of interest" description="Disordered" evidence="1">
    <location>
        <begin position="1"/>
        <end position="30"/>
    </location>
</feature>
<dbReference type="EMBL" id="BAAAXF010000074">
    <property type="protein sequence ID" value="GAA3503276.1"/>
    <property type="molecule type" value="Genomic_DNA"/>
</dbReference>
<dbReference type="Pfam" id="PF13384">
    <property type="entry name" value="HTH_23"/>
    <property type="match status" value="1"/>
</dbReference>
<feature type="compositionally biased region" description="Low complexity" evidence="1">
    <location>
        <begin position="1"/>
        <end position="16"/>
    </location>
</feature>
<protein>
    <recommendedName>
        <fullName evidence="4">Helix-turn-helix domain-containing protein</fullName>
    </recommendedName>
</protein>
<dbReference type="Proteomes" id="UP001501455">
    <property type="component" value="Unassembled WGS sequence"/>
</dbReference>